<evidence type="ECO:0000313" key="2">
    <source>
        <dbReference type="EMBL" id="CAG6397586.1"/>
    </source>
</evidence>
<organism evidence="2 3">
    <name type="scientific">Actinacidiphila cocklensis</name>
    <dbReference type="NCBI Taxonomy" id="887465"/>
    <lineage>
        <taxon>Bacteria</taxon>
        <taxon>Bacillati</taxon>
        <taxon>Actinomycetota</taxon>
        <taxon>Actinomycetes</taxon>
        <taxon>Kitasatosporales</taxon>
        <taxon>Streptomycetaceae</taxon>
        <taxon>Actinacidiphila</taxon>
    </lineage>
</organism>
<evidence type="ECO:0000256" key="1">
    <source>
        <dbReference type="SAM" id="MobiDB-lite"/>
    </source>
</evidence>
<dbReference type="Proteomes" id="UP001152519">
    <property type="component" value="Unassembled WGS sequence"/>
</dbReference>
<reference evidence="2" key="1">
    <citation type="submission" date="2021-05" db="EMBL/GenBank/DDBJ databases">
        <authorList>
            <person name="Arsene-Ploetze F."/>
        </authorList>
    </citation>
    <scope>NUCLEOTIDE SEQUENCE</scope>
    <source>
        <strain evidence="2">DSM 42138</strain>
    </source>
</reference>
<comment type="caution">
    <text evidence="2">The sequence shown here is derived from an EMBL/GenBank/DDBJ whole genome shotgun (WGS) entry which is preliminary data.</text>
</comment>
<keyword evidence="3" id="KW-1185">Reference proteome</keyword>
<accession>A0A9W4GUJ3</accession>
<feature type="compositionally biased region" description="Basic residues" evidence="1">
    <location>
        <begin position="103"/>
        <end position="116"/>
    </location>
</feature>
<gene>
    <name evidence="2" type="ORF">SCOCK_580012</name>
</gene>
<evidence type="ECO:0000313" key="3">
    <source>
        <dbReference type="Proteomes" id="UP001152519"/>
    </source>
</evidence>
<name>A0A9W4GUJ3_9ACTN</name>
<feature type="region of interest" description="Disordered" evidence="1">
    <location>
        <begin position="94"/>
        <end position="116"/>
    </location>
</feature>
<dbReference type="EMBL" id="CAJSLV010000090">
    <property type="protein sequence ID" value="CAG6397586.1"/>
    <property type="molecule type" value="Genomic_DNA"/>
</dbReference>
<sequence length="116" mass="12845">MRCVPGCRGSVMSVGGGTMTNFHLSEARRMHLHDRRSGGVRCHPKLSGKTVRGTNGTLMRERHEQARCRLCTGPLSGGVRTGWSGTSKCRHSLMTQVLEPGRSRSRGRRWRGSPNM</sequence>
<proteinExistence type="predicted"/>
<protein>
    <submittedName>
        <fullName evidence="2">Uncharacterized protein</fullName>
    </submittedName>
</protein>
<dbReference type="AlphaFoldDB" id="A0A9W4GUJ3"/>